<dbReference type="GO" id="GO:0009062">
    <property type="term" value="P:fatty acid catabolic process"/>
    <property type="evidence" value="ECO:0007669"/>
    <property type="project" value="TreeGrafter"/>
</dbReference>
<dbReference type="InterPro" id="IPR049449">
    <property type="entry name" value="TesB_ACOT8-like_N"/>
</dbReference>
<dbReference type="PANTHER" id="PTHR11066:SF34">
    <property type="entry name" value="ACYL-COENZYME A THIOESTERASE 8"/>
    <property type="match status" value="1"/>
</dbReference>
<dbReference type="AlphaFoldDB" id="A0A8H7FBN5"/>
<dbReference type="GO" id="GO:0005782">
    <property type="term" value="C:peroxisomal matrix"/>
    <property type="evidence" value="ECO:0007669"/>
    <property type="project" value="UniProtKB-SubCell"/>
</dbReference>
<dbReference type="InterPro" id="IPR029069">
    <property type="entry name" value="HotDog_dom_sf"/>
</dbReference>
<keyword evidence="2" id="KW-0378">Hydrolase</keyword>
<dbReference type="PANTHER" id="PTHR11066">
    <property type="entry name" value="ACYL-COA THIOESTERASE"/>
    <property type="match status" value="1"/>
</dbReference>
<evidence type="ECO:0000313" key="5">
    <source>
        <dbReference type="EMBL" id="KAF7784731.1"/>
    </source>
</evidence>
<feature type="domain" description="Acyl-CoA thioesterase-like C-terminal" evidence="4">
    <location>
        <begin position="173"/>
        <end position="301"/>
    </location>
</feature>
<protein>
    <recommendedName>
        <fullName evidence="7">Thioesterase/thiol ester dehydrase-isomerase</fullName>
    </recommendedName>
</protein>
<evidence type="ECO:0000259" key="4">
    <source>
        <dbReference type="Pfam" id="PF20789"/>
    </source>
</evidence>
<dbReference type="CDD" id="cd03444">
    <property type="entry name" value="Thioesterase_II_repeat1"/>
    <property type="match status" value="1"/>
</dbReference>
<dbReference type="GO" id="GO:0047617">
    <property type="term" value="F:fatty acyl-CoA hydrolase activity"/>
    <property type="evidence" value="ECO:0007669"/>
    <property type="project" value="InterPro"/>
</dbReference>
<reference evidence="5 6" key="1">
    <citation type="journal article" name="Sci. Rep.">
        <title>Telomere-to-telomere assembled and centromere annotated genomes of the two main subspecies of the button mushroom Agaricus bisporus reveal especially polymorphic chromosome ends.</title>
        <authorList>
            <person name="Sonnenberg A.S.M."/>
            <person name="Sedaghat-Telgerd N."/>
            <person name="Lavrijssen B."/>
            <person name="Ohm R.A."/>
            <person name="Hendrickx P.M."/>
            <person name="Scholtmeijer K."/>
            <person name="Baars J.J.P."/>
            <person name="van Peer A."/>
        </authorList>
    </citation>
    <scope>NUCLEOTIDE SEQUENCE [LARGE SCALE GENOMIC DNA]</scope>
    <source>
        <strain evidence="5 6">H119_p4</strain>
    </source>
</reference>
<dbReference type="Proteomes" id="UP000629468">
    <property type="component" value="Unassembled WGS sequence"/>
</dbReference>
<dbReference type="Pfam" id="PF13622">
    <property type="entry name" value="4HBT_3"/>
    <property type="match status" value="1"/>
</dbReference>
<evidence type="ECO:0000259" key="3">
    <source>
        <dbReference type="Pfam" id="PF13622"/>
    </source>
</evidence>
<sequence>MSAEENQVEHEQIATSLEVETIEVNLFRSKSLWLPFRSRGVFGGQVISQGLVSATKCVDPQFSLHSLHCYFLTSASSSTPIVYEVERIRNGRSYVTRAVKAIQNGRIVFVMMCSFQKPETWQPGHQWPMPTVPQPEECQLEESQYIMMAERADLHPKLAEFYKLAAAERARSPIEIRIAKEDDIAEDGTVRYMYWMKARNIPNYDPPFQRCILSYLSDMKFIMTAARTLGLKRNSQGPDALGMVSTLDHTIWFYNNDFDCGDWLLYVMNSPRTGLGRGVVHGRIYSRDGKLVAVTSQEGVVRAKVRGPQDVNESRSQSPSAKL</sequence>
<dbReference type="InterPro" id="IPR042171">
    <property type="entry name" value="Acyl-CoA_hotdog"/>
</dbReference>
<dbReference type="Pfam" id="PF20789">
    <property type="entry name" value="4HBT_3C"/>
    <property type="match status" value="1"/>
</dbReference>
<dbReference type="CDD" id="cd03445">
    <property type="entry name" value="Thioesterase_II_repeat2"/>
    <property type="match status" value="1"/>
</dbReference>
<dbReference type="InterPro" id="IPR003703">
    <property type="entry name" value="Acyl_CoA_thio"/>
</dbReference>
<dbReference type="InterPro" id="IPR049450">
    <property type="entry name" value="ACOT8-like_C"/>
</dbReference>
<comment type="caution">
    <text evidence="5">The sequence shown here is derived from an EMBL/GenBank/DDBJ whole genome shotgun (WGS) entry which is preliminary data.</text>
</comment>
<proteinExistence type="inferred from homology"/>
<organism evidence="5 6">
    <name type="scientific">Agaricus bisporus var. burnettii</name>
    <dbReference type="NCBI Taxonomy" id="192524"/>
    <lineage>
        <taxon>Eukaryota</taxon>
        <taxon>Fungi</taxon>
        <taxon>Dikarya</taxon>
        <taxon>Basidiomycota</taxon>
        <taxon>Agaricomycotina</taxon>
        <taxon>Agaricomycetes</taxon>
        <taxon>Agaricomycetidae</taxon>
        <taxon>Agaricales</taxon>
        <taxon>Agaricineae</taxon>
        <taxon>Agaricaceae</taxon>
        <taxon>Agaricus</taxon>
    </lineage>
</organism>
<dbReference type="Gene3D" id="2.40.160.210">
    <property type="entry name" value="Acyl-CoA thioesterase, double hotdog domain"/>
    <property type="match status" value="1"/>
</dbReference>
<evidence type="ECO:0000256" key="2">
    <source>
        <dbReference type="ARBA" id="ARBA00022801"/>
    </source>
</evidence>
<evidence type="ECO:0000313" key="6">
    <source>
        <dbReference type="Proteomes" id="UP000629468"/>
    </source>
</evidence>
<evidence type="ECO:0008006" key="7">
    <source>
        <dbReference type="Google" id="ProtNLM"/>
    </source>
</evidence>
<gene>
    <name evidence="5" type="ORF">Agabi119p4_896</name>
</gene>
<accession>A0A8H7FBN5</accession>
<dbReference type="GO" id="GO:0006637">
    <property type="term" value="P:acyl-CoA metabolic process"/>
    <property type="evidence" value="ECO:0007669"/>
    <property type="project" value="InterPro"/>
</dbReference>
<comment type="similarity">
    <text evidence="1">Belongs to the C/M/P thioester hydrolase family.</text>
</comment>
<dbReference type="SUPFAM" id="SSF54637">
    <property type="entry name" value="Thioesterase/thiol ester dehydrase-isomerase"/>
    <property type="match status" value="2"/>
</dbReference>
<evidence type="ECO:0000256" key="1">
    <source>
        <dbReference type="ARBA" id="ARBA00006538"/>
    </source>
</evidence>
<dbReference type="EMBL" id="JABXXO010000001">
    <property type="protein sequence ID" value="KAF7784731.1"/>
    <property type="molecule type" value="Genomic_DNA"/>
</dbReference>
<feature type="domain" description="Acyl-CoA thioesterase-like N-terminal HotDog" evidence="3">
    <location>
        <begin position="40"/>
        <end position="116"/>
    </location>
</feature>
<name>A0A8H7FBN5_AGABI</name>